<dbReference type="PANTHER" id="PTHR43806">
    <property type="entry name" value="PEPTIDASE S8"/>
    <property type="match status" value="1"/>
</dbReference>
<dbReference type="GO" id="GO:0004252">
    <property type="term" value="F:serine-type endopeptidase activity"/>
    <property type="evidence" value="ECO:0007669"/>
    <property type="project" value="InterPro"/>
</dbReference>
<dbReference type="InterPro" id="IPR036852">
    <property type="entry name" value="Peptidase_S8/S53_dom_sf"/>
</dbReference>
<dbReference type="GO" id="GO:0006508">
    <property type="term" value="P:proteolysis"/>
    <property type="evidence" value="ECO:0007669"/>
    <property type="project" value="UniProtKB-KW"/>
</dbReference>
<comment type="caution">
    <text evidence="5">Lacks conserved residue(s) required for the propagation of feature annotation.</text>
</comment>
<dbReference type="Proteomes" id="UP000319771">
    <property type="component" value="Unassembled WGS sequence"/>
</dbReference>
<dbReference type="InterPro" id="IPR000209">
    <property type="entry name" value="Peptidase_S8/S53_dom"/>
</dbReference>
<keyword evidence="3" id="KW-0378">Hydrolase</keyword>
<feature type="domain" description="Peptidase S8/S53" evidence="6">
    <location>
        <begin position="19"/>
        <end position="218"/>
    </location>
</feature>
<proteinExistence type="inferred from homology"/>
<evidence type="ECO:0000313" key="7">
    <source>
        <dbReference type="EMBL" id="TMQ72833.1"/>
    </source>
</evidence>
<protein>
    <recommendedName>
        <fullName evidence="6">Peptidase S8/S53 domain-containing protein</fullName>
    </recommendedName>
</protein>
<evidence type="ECO:0000256" key="4">
    <source>
        <dbReference type="ARBA" id="ARBA00022825"/>
    </source>
</evidence>
<dbReference type="Gene3D" id="2.60.40.4070">
    <property type="match status" value="1"/>
</dbReference>
<dbReference type="InterPro" id="IPR023828">
    <property type="entry name" value="Peptidase_S8_Ser-AS"/>
</dbReference>
<reference evidence="7 8" key="1">
    <citation type="journal article" date="2019" name="Nat. Microbiol.">
        <title>Mediterranean grassland soil C-N compound turnover is dependent on rainfall and depth, and is mediated by genomically divergent microorganisms.</title>
        <authorList>
            <person name="Diamond S."/>
            <person name="Andeer P.F."/>
            <person name="Li Z."/>
            <person name="Crits-Christoph A."/>
            <person name="Burstein D."/>
            <person name="Anantharaman K."/>
            <person name="Lane K.R."/>
            <person name="Thomas B.C."/>
            <person name="Pan C."/>
            <person name="Northen T.R."/>
            <person name="Banfield J.F."/>
        </authorList>
    </citation>
    <scope>NUCLEOTIDE SEQUENCE [LARGE SCALE GENOMIC DNA]</scope>
    <source>
        <strain evidence="7">WS_11</strain>
    </source>
</reference>
<keyword evidence="4" id="KW-0720">Serine protease</keyword>
<dbReference type="Pfam" id="PF00082">
    <property type="entry name" value="Peptidase_S8"/>
    <property type="match status" value="1"/>
</dbReference>
<comment type="similarity">
    <text evidence="1 5">Belongs to the peptidase S8 family.</text>
</comment>
<comment type="caution">
    <text evidence="7">The sequence shown here is derived from an EMBL/GenBank/DDBJ whole genome shotgun (WGS) entry which is preliminary data.</text>
</comment>
<dbReference type="PROSITE" id="PS00138">
    <property type="entry name" value="SUBTILASE_SER"/>
    <property type="match status" value="1"/>
</dbReference>
<evidence type="ECO:0000256" key="3">
    <source>
        <dbReference type="ARBA" id="ARBA00022801"/>
    </source>
</evidence>
<evidence type="ECO:0000256" key="5">
    <source>
        <dbReference type="PROSITE-ProRule" id="PRU01240"/>
    </source>
</evidence>
<dbReference type="AlphaFoldDB" id="A0A538UA92"/>
<dbReference type="PROSITE" id="PS51892">
    <property type="entry name" value="SUBTILASE"/>
    <property type="match status" value="1"/>
</dbReference>
<dbReference type="PANTHER" id="PTHR43806:SF11">
    <property type="entry name" value="CEREVISIN-RELATED"/>
    <property type="match status" value="1"/>
</dbReference>
<evidence type="ECO:0000256" key="1">
    <source>
        <dbReference type="ARBA" id="ARBA00011073"/>
    </source>
</evidence>
<keyword evidence="2" id="KW-0645">Protease</keyword>
<accession>A0A538UA92</accession>
<feature type="non-terminal residue" evidence="7">
    <location>
        <position position="1"/>
    </location>
</feature>
<evidence type="ECO:0000259" key="6">
    <source>
        <dbReference type="Pfam" id="PF00082"/>
    </source>
</evidence>
<organism evidence="7 8">
    <name type="scientific">Eiseniibacteriota bacterium</name>
    <dbReference type="NCBI Taxonomy" id="2212470"/>
    <lineage>
        <taxon>Bacteria</taxon>
        <taxon>Candidatus Eiseniibacteriota</taxon>
    </lineage>
</organism>
<dbReference type="SUPFAM" id="SSF52743">
    <property type="entry name" value="Subtilisin-like"/>
    <property type="match status" value="1"/>
</dbReference>
<dbReference type="EMBL" id="VBPB01000091">
    <property type="protein sequence ID" value="TMQ72833.1"/>
    <property type="molecule type" value="Genomic_DNA"/>
</dbReference>
<dbReference type="Gene3D" id="3.40.50.200">
    <property type="entry name" value="Peptidase S8/S53 domain"/>
    <property type="match status" value="1"/>
</dbReference>
<evidence type="ECO:0000256" key="2">
    <source>
        <dbReference type="ARBA" id="ARBA00022670"/>
    </source>
</evidence>
<name>A0A538UA92_UNCEI</name>
<gene>
    <name evidence="7" type="ORF">E6K81_06410</name>
</gene>
<evidence type="ECO:0000313" key="8">
    <source>
        <dbReference type="Proteomes" id="UP000319771"/>
    </source>
</evidence>
<sequence length="453" mass="47521">NEGAHFDSLGIAGVCGGDGGANPGCHLVPIKIASGHANTATSFDIARAMLYATRVGARAMNLSFAGGGPSRLERLAMQEAITHGCVVVAAAGNRGYFDGPLPQYPAAYAADGLGIQVGASDAWDQRASWSSYGPGLDLLAPGVDIWSTWMTYPTPLGIIRPGYIMLSGTSFAAPFATGTVGLLAAARPELMDTDFQHLLRESADDLPPAGPDQETGWGRLDAAAALRAVDPTLGIWHDEVAGATFTGAGLGTLRLGEPGPAAMERLAGPVRVEFIAVTTTVVLPDSFVPPVRVWPRVGGTFTMRGDLALPYFTPWAEVIAQDDRSFTLRGYIARVADSTCAPPDQARFGFTVLGPVRRAAPVAAPRHAPSAARLAATPDPFRAATRITGPPGAPVVILDVAGRVVRRGVLDGRMGSLEWDGLDTLGRRVRPGLYFVRCEGPDGPRLARVVRLE</sequence>
<dbReference type="InterPro" id="IPR050131">
    <property type="entry name" value="Peptidase_S8_subtilisin-like"/>
</dbReference>